<evidence type="ECO:0000313" key="2">
    <source>
        <dbReference type="Proteomes" id="UP000236291"/>
    </source>
</evidence>
<comment type="caution">
    <text evidence="1">The sequence shown here is derived from an EMBL/GenBank/DDBJ whole genome shotgun (WGS) entry which is preliminary data.</text>
</comment>
<sequence length="74" mass="8356">MAAEDMSDEEVVMPTKIKIGVCVMEKKVKCGFEVSSAPMEQILQRLQAFGEFEVSVYDQFCFIIIDLDLTCTLL</sequence>
<protein>
    <submittedName>
        <fullName evidence="1">Inositol hexakisphosphate and diphosphoinositol-pentakisphosphate kinase 1-like protein</fullName>
    </submittedName>
</protein>
<keyword evidence="1" id="KW-0418">Kinase</keyword>
<reference evidence="1 2" key="2">
    <citation type="journal article" date="2017" name="Front. Plant Sci.">
        <title>Gene Classification and Mining of Molecular Markers Useful in Red Clover (Trifolium pratense) Breeding.</title>
        <authorList>
            <person name="Istvanek J."/>
            <person name="Dluhosova J."/>
            <person name="Dluhos P."/>
            <person name="Patkova L."/>
            <person name="Nedelnik J."/>
            <person name="Repkova J."/>
        </authorList>
    </citation>
    <scope>NUCLEOTIDE SEQUENCE [LARGE SCALE GENOMIC DNA]</scope>
    <source>
        <strain evidence="2">cv. Tatra</strain>
        <tissue evidence="1">Young leaves</tissue>
    </source>
</reference>
<keyword evidence="1" id="KW-0808">Transferase</keyword>
<dbReference type="EMBL" id="ASHM01026171">
    <property type="protein sequence ID" value="PNX73532.1"/>
    <property type="molecule type" value="Genomic_DNA"/>
</dbReference>
<dbReference type="AlphaFoldDB" id="A0A2K3L4R2"/>
<accession>A0A2K3L4R2</accession>
<reference evidence="1 2" key="1">
    <citation type="journal article" date="2014" name="Am. J. Bot.">
        <title>Genome assembly and annotation for red clover (Trifolium pratense; Fabaceae).</title>
        <authorList>
            <person name="Istvanek J."/>
            <person name="Jaros M."/>
            <person name="Krenek A."/>
            <person name="Repkova J."/>
        </authorList>
    </citation>
    <scope>NUCLEOTIDE SEQUENCE [LARGE SCALE GENOMIC DNA]</scope>
    <source>
        <strain evidence="2">cv. Tatra</strain>
        <tissue evidence="1">Young leaves</tissue>
    </source>
</reference>
<gene>
    <name evidence="1" type="ORF">L195_g029434</name>
</gene>
<name>A0A2K3L4R2_TRIPR</name>
<proteinExistence type="predicted"/>
<evidence type="ECO:0000313" key="1">
    <source>
        <dbReference type="EMBL" id="PNX73532.1"/>
    </source>
</evidence>
<dbReference type="Gene3D" id="3.40.50.11950">
    <property type="match status" value="1"/>
</dbReference>
<organism evidence="1 2">
    <name type="scientific">Trifolium pratense</name>
    <name type="common">Red clover</name>
    <dbReference type="NCBI Taxonomy" id="57577"/>
    <lineage>
        <taxon>Eukaryota</taxon>
        <taxon>Viridiplantae</taxon>
        <taxon>Streptophyta</taxon>
        <taxon>Embryophyta</taxon>
        <taxon>Tracheophyta</taxon>
        <taxon>Spermatophyta</taxon>
        <taxon>Magnoliopsida</taxon>
        <taxon>eudicotyledons</taxon>
        <taxon>Gunneridae</taxon>
        <taxon>Pentapetalae</taxon>
        <taxon>rosids</taxon>
        <taxon>fabids</taxon>
        <taxon>Fabales</taxon>
        <taxon>Fabaceae</taxon>
        <taxon>Papilionoideae</taxon>
        <taxon>50 kb inversion clade</taxon>
        <taxon>NPAAA clade</taxon>
        <taxon>Hologalegina</taxon>
        <taxon>IRL clade</taxon>
        <taxon>Trifolieae</taxon>
        <taxon>Trifolium</taxon>
    </lineage>
</organism>
<dbReference type="Proteomes" id="UP000236291">
    <property type="component" value="Unassembled WGS sequence"/>
</dbReference>
<dbReference type="GO" id="GO:0016301">
    <property type="term" value="F:kinase activity"/>
    <property type="evidence" value="ECO:0007669"/>
    <property type="project" value="UniProtKB-KW"/>
</dbReference>